<dbReference type="Proteomes" id="UP001152484">
    <property type="component" value="Unassembled WGS sequence"/>
</dbReference>
<dbReference type="PROSITE" id="PS50966">
    <property type="entry name" value="ZF_SWIM"/>
    <property type="match status" value="1"/>
</dbReference>
<evidence type="ECO:0000259" key="5">
    <source>
        <dbReference type="PROSITE" id="PS50966"/>
    </source>
</evidence>
<comment type="caution">
    <text evidence="6">The sequence shown here is derived from an EMBL/GenBank/DDBJ whole genome shotgun (WGS) entry which is preliminary data.</text>
</comment>
<dbReference type="EMBL" id="CAMAPE010000051">
    <property type="protein sequence ID" value="CAH9108157.1"/>
    <property type="molecule type" value="Genomic_DNA"/>
</dbReference>
<evidence type="ECO:0000313" key="7">
    <source>
        <dbReference type="Proteomes" id="UP001152484"/>
    </source>
</evidence>
<dbReference type="OrthoDB" id="1305035at2759"/>
<reference evidence="6" key="1">
    <citation type="submission" date="2022-07" db="EMBL/GenBank/DDBJ databases">
        <authorList>
            <person name="Macas J."/>
            <person name="Novak P."/>
            <person name="Neumann P."/>
        </authorList>
    </citation>
    <scope>NUCLEOTIDE SEQUENCE</scope>
</reference>
<proteinExistence type="predicted"/>
<keyword evidence="3" id="KW-0862">Zinc</keyword>
<keyword evidence="2 4" id="KW-0863">Zinc-finger</keyword>
<evidence type="ECO:0000256" key="1">
    <source>
        <dbReference type="ARBA" id="ARBA00022723"/>
    </source>
</evidence>
<dbReference type="AlphaFoldDB" id="A0A9P0ZPY8"/>
<sequence length="103" mass="11823">MKVNASCEYEFEVIDRKCRRFVVNLNSRICTCGQFQLDHFVCVHAVAAICSRPGLSCYSYISSYYTREQLLATWSGIMHQLEILKIGSFLLMFQVLFASLLPV</sequence>
<gene>
    <name evidence="6" type="ORF">CEURO_LOCUS18009</name>
</gene>
<accession>A0A9P0ZPY8</accession>
<feature type="domain" description="SWIM-type" evidence="5">
    <location>
        <begin position="21"/>
        <end position="53"/>
    </location>
</feature>
<dbReference type="GO" id="GO:0008270">
    <property type="term" value="F:zinc ion binding"/>
    <property type="evidence" value="ECO:0007669"/>
    <property type="project" value="UniProtKB-KW"/>
</dbReference>
<evidence type="ECO:0000256" key="2">
    <source>
        <dbReference type="ARBA" id="ARBA00022771"/>
    </source>
</evidence>
<keyword evidence="1" id="KW-0479">Metal-binding</keyword>
<evidence type="ECO:0000256" key="4">
    <source>
        <dbReference type="PROSITE-ProRule" id="PRU00325"/>
    </source>
</evidence>
<evidence type="ECO:0000313" key="6">
    <source>
        <dbReference type="EMBL" id="CAH9108157.1"/>
    </source>
</evidence>
<name>A0A9P0ZPY8_CUSEU</name>
<organism evidence="6 7">
    <name type="scientific">Cuscuta europaea</name>
    <name type="common">European dodder</name>
    <dbReference type="NCBI Taxonomy" id="41803"/>
    <lineage>
        <taxon>Eukaryota</taxon>
        <taxon>Viridiplantae</taxon>
        <taxon>Streptophyta</taxon>
        <taxon>Embryophyta</taxon>
        <taxon>Tracheophyta</taxon>
        <taxon>Spermatophyta</taxon>
        <taxon>Magnoliopsida</taxon>
        <taxon>eudicotyledons</taxon>
        <taxon>Gunneridae</taxon>
        <taxon>Pentapetalae</taxon>
        <taxon>asterids</taxon>
        <taxon>lamiids</taxon>
        <taxon>Solanales</taxon>
        <taxon>Convolvulaceae</taxon>
        <taxon>Cuscuteae</taxon>
        <taxon>Cuscuta</taxon>
        <taxon>Cuscuta subgen. Cuscuta</taxon>
    </lineage>
</organism>
<dbReference type="InterPro" id="IPR007527">
    <property type="entry name" value="Znf_SWIM"/>
</dbReference>
<keyword evidence="7" id="KW-1185">Reference proteome</keyword>
<protein>
    <recommendedName>
        <fullName evidence="5">SWIM-type domain-containing protein</fullName>
    </recommendedName>
</protein>
<dbReference type="Pfam" id="PF04434">
    <property type="entry name" value="SWIM"/>
    <property type="match status" value="1"/>
</dbReference>
<dbReference type="InterPro" id="IPR006564">
    <property type="entry name" value="Znf_PMZ"/>
</dbReference>
<dbReference type="SMART" id="SM00575">
    <property type="entry name" value="ZnF_PMZ"/>
    <property type="match status" value="1"/>
</dbReference>
<evidence type="ECO:0000256" key="3">
    <source>
        <dbReference type="ARBA" id="ARBA00022833"/>
    </source>
</evidence>